<dbReference type="Proteomes" id="UP001244341">
    <property type="component" value="Chromosome 1b"/>
</dbReference>
<accession>A0ABY8TGE7</accession>
<gene>
    <name evidence="2" type="ORF">OEZ85_007597</name>
</gene>
<sequence>MAVQESRSSTCHALRMLHAAPHGTALSTTRSSMAWHGTCSSTRCKHGSKSTEAKARKQKHGSKHCC</sequence>
<name>A0ABY8TGE7_TETOB</name>
<evidence type="ECO:0000313" key="2">
    <source>
        <dbReference type="EMBL" id="WIA08141.1"/>
    </source>
</evidence>
<feature type="region of interest" description="Disordered" evidence="1">
    <location>
        <begin position="41"/>
        <end position="66"/>
    </location>
</feature>
<feature type="compositionally biased region" description="Basic residues" evidence="1">
    <location>
        <begin position="56"/>
        <end position="66"/>
    </location>
</feature>
<proteinExistence type="predicted"/>
<evidence type="ECO:0000313" key="3">
    <source>
        <dbReference type="Proteomes" id="UP001244341"/>
    </source>
</evidence>
<evidence type="ECO:0008006" key="4">
    <source>
        <dbReference type="Google" id="ProtNLM"/>
    </source>
</evidence>
<protein>
    <recommendedName>
        <fullName evidence="4">Secreted protein</fullName>
    </recommendedName>
</protein>
<dbReference type="EMBL" id="CP126208">
    <property type="protein sequence ID" value="WIA08141.1"/>
    <property type="molecule type" value="Genomic_DNA"/>
</dbReference>
<organism evidence="2 3">
    <name type="scientific">Tetradesmus obliquus</name>
    <name type="common">Green alga</name>
    <name type="synonym">Acutodesmus obliquus</name>
    <dbReference type="NCBI Taxonomy" id="3088"/>
    <lineage>
        <taxon>Eukaryota</taxon>
        <taxon>Viridiplantae</taxon>
        <taxon>Chlorophyta</taxon>
        <taxon>core chlorophytes</taxon>
        <taxon>Chlorophyceae</taxon>
        <taxon>CS clade</taxon>
        <taxon>Sphaeropleales</taxon>
        <taxon>Scenedesmaceae</taxon>
        <taxon>Tetradesmus</taxon>
    </lineage>
</organism>
<reference evidence="2 3" key="1">
    <citation type="submission" date="2023-05" db="EMBL/GenBank/DDBJ databases">
        <title>A 100% complete, gapless, phased diploid assembly of the Scenedesmus obliquus UTEX 3031 genome.</title>
        <authorList>
            <person name="Biondi T.C."/>
            <person name="Hanschen E.R."/>
            <person name="Kwon T."/>
            <person name="Eng W."/>
            <person name="Kruse C.P.S."/>
            <person name="Koehler S.I."/>
            <person name="Kunde Y."/>
            <person name="Gleasner C.D."/>
            <person name="You Mak K.T."/>
            <person name="Polle J."/>
            <person name="Hovde B.T."/>
            <person name="Starkenburg S.R."/>
        </authorList>
    </citation>
    <scope>NUCLEOTIDE SEQUENCE [LARGE SCALE GENOMIC DNA]</scope>
    <source>
        <strain evidence="2 3">DOE0152z</strain>
    </source>
</reference>
<keyword evidence="3" id="KW-1185">Reference proteome</keyword>
<evidence type="ECO:0000256" key="1">
    <source>
        <dbReference type="SAM" id="MobiDB-lite"/>
    </source>
</evidence>